<proteinExistence type="predicted"/>
<evidence type="ECO:0000313" key="3">
    <source>
        <dbReference type="EMBL" id="GAA0713834.1"/>
    </source>
</evidence>
<dbReference type="PANTHER" id="PTHR19353:SF73">
    <property type="entry name" value="FATTY ACID DESATURASE"/>
    <property type="match status" value="1"/>
</dbReference>
<keyword evidence="4" id="KW-1185">Reference proteome</keyword>
<dbReference type="Proteomes" id="UP001501523">
    <property type="component" value="Unassembled WGS sequence"/>
</dbReference>
<keyword evidence="1" id="KW-0812">Transmembrane</keyword>
<evidence type="ECO:0000313" key="4">
    <source>
        <dbReference type="Proteomes" id="UP001501523"/>
    </source>
</evidence>
<dbReference type="EMBL" id="BAAAEU010000007">
    <property type="protein sequence ID" value="GAA0713834.1"/>
    <property type="molecule type" value="Genomic_DNA"/>
</dbReference>
<gene>
    <name evidence="3" type="ORF">GCM10009105_17640</name>
</gene>
<reference evidence="3 4" key="1">
    <citation type="journal article" date="2019" name="Int. J. Syst. Evol. Microbiol.">
        <title>The Global Catalogue of Microorganisms (GCM) 10K type strain sequencing project: providing services to taxonomists for standard genome sequencing and annotation.</title>
        <authorList>
            <consortium name="The Broad Institute Genomics Platform"/>
            <consortium name="The Broad Institute Genome Sequencing Center for Infectious Disease"/>
            <person name="Wu L."/>
            <person name="Ma J."/>
        </authorList>
    </citation>
    <scope>NUCLEOTIDE SEQUENCE [LARGE SCALE GENOMIC DNA]</scope>
    <source>
        <strain evidence="3 4">JCM 15421</strain>
    </source>
</reference>
<organism evidence="3 4">
    <name type="scientific">Dokdonella soli</name>
    <dbReference type="NCBI Taxonomy" id="529810"/>
    <lineage>
        <taxon>Bacteria</taxon>
        <taxon>Pseudomonadati</taxon>
        <taxon>Pseudomonadota</taxon>
        <taxon>Gammaproteobacteria</taxon>
        <taxon>Lysobacterales</taxon>
        <taxon>Rhodanobacteraceae</taxon>
        <taxon>Dokdonella</taxon>
    </lineage>
</organism>
<evidence type="ECO:0000256" key="1">
    <source>
        <dbReference type="SAM" id="Phobius"/>
    </source>
</evidence>
<feature type="transmembrane region" description="Helical" evidence="1">
    <location>
        <begin position="12"/>
        <end position="29"/>
    </location>
</feature>
<feature type="transmembrane region" description="Helical" evidence="1">
    <location>
        <begin position="112"/>
        <end position="129"/>
    </location>
</feature>
<feature type="transmembrane region" description="Helical" evidence="1">
    <location>
        <begin position="141"/>
        <end position="161"/>
    </location>
</feature>
<comment type="caution">
    <text evidence="3">The sequence shown here is derived from an EMBL/GenBank/DDBJ whole genome shotgun (WGS) entry which is preliminary data.</text>
</comment>
<evidence type="ECO:0000259" key="2">
    <source>
        <dbReference type="Pfam" id="PF00487"/>
    </source>
</evidence>
<dbReference type="CDD" id="cd03507">
    <property type="entry name" value="Delta12-FADS-like"/>
    <property type="match status" value="1"/>
</dbReference>
<sequence length="299" mass="33794">MALAANHGLPWLLPLLVLPAAGFLVRLFLIQHDCGHGSFFSHKTTNDWVGRVLSILTITPYDHWRRGHALHHATAGNLARRGIGDVDTLTVSEYEARSAWGRLRYWTYRHPIILFGIGPTYLFVIQNRWPAGFTRNGWRPWLSTMGTNVAIGAAAIAVISIVGLRTFLWVEIPTLLLAAAAGVWLFYIQHQFEKTFWAEGALWNVHDAALRGSSHYDLPLVLRWFSANIGIHHVHHLSSRIPSYRLPSVLGDFPALKEIGRLTLWQSFRCVPLTLWDDEGQRLISFKDLRHRPAAHASG</sequence>
<dbReference type="PANTHER" id="PTHR19353">
    <property type="entry name" value="FATTY ACID DESATURASE 2"/>
    <property type="match status" value="1"/>
</dbReference>
<feature type="transmembrane region" description="Helical" evidence="1">
    <location>
        <begin position="168"/>
        <end position="187"/>
    </location>
</feature>
<protein>
    <submittedName>
        <fullName evidence="3">Fatty acid desaturase</fullName>
    </submittedName>
</protein>
<keyword evidence="1" id="KW-0472">Membrane</keyword>
<dbReference type="Pfam" id="PF00487">
    <property type="entry name" value="FA_desaturase"/>
    <property type="match status" value="1"/>
</dbReference>
<feature type="domain" description="Fatty acid desaturase" evidence="2">
    <location>
        <begin position="11"/>
        <end position="249"/>
    </location>
</feature>
<accession>A0ABN1IHN5</accession>
<dbReference type="InterPro" id="IPR005804">
    <property type="entry name" value="FA_desaturase_dom"/>
</dbReference>
<dbReference type="RefSeq" id="WP_343789700.1">
    <property type="nucleotide sequence ID" value="NZ_BAAAEU010000007.1"/>
</dbReference>
<dbReference type="InterPro" id="IPR012171">
    <property type="entry name" value="Fatty_acid_desaturase"/>
</dbReference>
<name>A0ABN1IHN5_9GAMM</name>
<keyword evidence="1" id="KW-1133">Transmembrane helix</keyword>